<proteinExistence type="predicted"/>
<dbReference type="Proteomes" id="UP001055879">
    <property type="component" value="Linkage Group LG14"/>
</dbReference>
<reference evidence="1 2" key="2">
    <citation type="journal article" date="2022" name="Mol. Ecol. Resour.">
        <title>The genomes of chicory, endive, great burdock and yacon provide insights into Asteraceae paleo-polyploidization history and plant inulin production.</title>
        <authorList>
            <person name="Fan W."/>
            <person name="Wang S."/>
            <person name="Wang H."/>
            <person name="Wang A."/>
            <person name="Jiang F."/>
            <person name="Liu H."/>
            <person name="Zhao H."/>
            <person name="Xu D."/>
            <person name="Zhang Y."/>
        </authorList>
    </citation>
    <scope>NUCLEOTIDE SEQUENCE [LARGE SCALE GENOMIC DNA]</scope>
    <source>
        <strain evidence="2">cv. Niubang</strain>
    </source>
</reference>
<protein>
    <submittedName>
        <fullName evidence="1">Uncharacterized protein</fullName>
    </submittedName>
</protein>
<gene>
    <name evidence="1" type="ORF">L6452_37578</name>
</gene>
<sequence length="271" mass="29914">MGNNRGKKVDPPRATGRAFQMTTEEGKASTDVVSGTFLLNFARTRVLFDSGASFLFVSNSFYQKLSIPTSNLEDALVVELEDGDKVVIQDILRGGMLEIKGNKFPIDLMSMVIGGFDVVIGMDWLANNHAEIFCAKKVIRIPIVGGKMVIAYGERRKGEVAIITLAKARKCLVKGCSSFLSYVIDTKLEKKRLENVNVVSEFPDVFPDDVGPEGSDFGRHVFGHIMNSVVDRVVVQIVAEICLCFTDIHIRSLVELSLFSSFVFDSAMNIF</sequence>
<name>A0ACB8Y3D5_ARCLA</name>
<reference evidence="2" key="1">
    <citation type="journal article" date="2022" name="Mol. Ecol. Resour.">
        <title>The genomes of chicory, endive, great burdock and yacon provide insights into Asteraceae palaeo-polyploidization history and plant inulin production.</title>
        <authorList>
            <person name="Fan W."/>
            <person name="Wang S."/>
            <person name="Wang H."/>
            <person name="Wang A."/>
            <person name="Jiang F."/>
            <person name="Liu H."/>
            <person name="Zhao H."/>
            <person name="Xu D."/>
            <person name="Zhang Y."/>
        </authorList>
    </citation>
    <scope>NUCLEOTIDE SEQUENCE [LARGE SCALE GENOMIC DNA]</scope>
    <source>
        <strain evidence="2">cv. Niubang</strain>
    </source>
</reference>
<evidence type="ECO:0000313" key="2">
    <source>
        <dbReference type="Proteomes" id="UP001055879"/>
    </source>
</evidence>
<dbReference type="EMBL" id="CM042060">
    <property type="protein sequence ID" value="KAI3678291.1"/>
    <property type="molecule type" value="Genomic_DNA"/>
</dbReference>
<keyword evidence="2" id="KW-1185">Reference proteome</keyword>
<accession>A0ACB8Y3D5</accession>
<comment type="caution">
    <text evidence="1">The sequence shown here is derived from an EMBL/GenBank/DDBJ whole genome shotgun (WGS) entry which is preliminary data.</text>
</comment>
<evidence type="ECO:0000313" key="1">
    <source>
        <dbReference type="EMBL" id="KAI3678291.1"/>
    </source>
</evidence>
<organism evidence="1 2">
    <name type="scientific">Arctium lappa</name>
    <name type="common">Greater burdock</name>
    <name type="synonym">Lappa major</name>
    <dbReference type="NCBI Taxonomy" id="4217"/>
    <lineage>
        <taxon>Eukaryota</taxon>
        <taxon>Viridiplantae</taxon>
        <taxon>Streptophyta</taxon>
        <taxon>Embryophyta</taxon>
        <taxon>Tracheophyta</taxon>
        <taxon>Spermatophyta</taxon>
        <taxon>Magnoliopsida</taxon>
        <taxon>eudicotyledons</taxon>
        <taxon>Gunneridae</taxon>
        <taxon>Pentapetalae</taxon>
        <taxon>asterids</taxon>
        <taxon>campanulids</taxon>
        <taxon>Asterales</taxon>
        <taxon>Asteraceae</taxon>
        <taxon>Carduoideae</taxon>
        <taxon>Cardueae</taxon>
        <taxon>Arctiinae</taxon>
        <taxon>Arctium</taxon>
    </lineage>
</organism>